<evidence type="ECO:0000313" key="9">
    <source>
        <dbReference type="EMBL" id="CAD7653624.1"/>
    </source>
</evidence>
<dbReference type="EMBL" id="CAJPVJ010006880">
    <property type="protein sequence ID" value="CAG2170811.1"/>
    <property type="molecule type" value="Genomic_DNA"/>
</dbReference>
<evidence type="ECO:0000313" key="10">
    <source>
        <dbReference type="Proteomes" id="UP000728032"/>
    </source>
</evidence>
<feature type="region of interest" description="Disordered" evidence="6">
    <location>
        <begin position="254"/>
        <end position="280"/>
    </location>
</feature>
<feature type="transmembrane region" description="Helical" evidence="7">
    <location>
        <begin position="50"/>
        <end position="73"/>
    </location>
</feature>
<dbReference type="EMBL" id="OC921705">
    <property type="protein sequence ID" value="CAD7653624.1"/>
    <property type="molecule type" value="Genomic_DNA"/>
</dbReference>
<keyword evidence="2 5" id="KW-0812">Transmembrane</keyword>
<dbReference type="PANTHER" id="PTHR13439">
    <property type="entry name" value="CT120 PROTEIN"/>
    <property type="match status" value="1"/>
</dbReference>
<evidence type="ECO:0000256" key="1">
    <source>
        <dbReference type="ARBA" id="ARBA00004141"/>
    </source>
</evidence>
<feature type="domain" description="TLC" evidence="8">
    <location>
        <begin position="42"/>
        <end position="231"/>
    </location>
</feature>
<dbReference type="AlphaFoldDB" id="A0A7R9QQQ9"/>
<dbReference type="PROSITE" id="PS50922">
    <property type="entry name" value="TLC"/>
    <property type="match status" value="1"/>
</dbReference>
<keyword evidence="3 7" id="KW-1133">Transmembrane helix</keyword>
<evidence type="ECO:0000256" key="2">
    <source>
        <dbReference type="ARBA" id="ARBA00022692"/>
    </source>
</evidence>
<dbReference type="InterPro" id="IPR050846">
    <property type="entry name" value="TLCD"/>
</dbReference>
<proteinExistence type="predicted"/>
<evidence type="ECO:0000256" key="7">
    <source>
        <dbReference type="SAM" id="Phobius"/>
    </source>
</evidence>
<dbReference type="OrthoDB" id="10266980at2759"/>
<protein>
    <recommendedName>
        <fullName evidence="8">TLC domain-containing protein</fullName>
    </recommendedName>
</protein>
<gene>
    <name evidence="9" type="ORF">ONB1V03_LOCUS10277</name>
</gene>
<dbReference type="Proteomes" id="UP000728032">
    <property type="component" value="Unassembled WGS sequence"/>
</dbReference>
<feature type="transmembrane region" description="Helical" evidence="7">
    <location>
        <begin position="206"/>
        <end position="227"/>
    </location>
</feature>
<dbReference type="PANTHER" id="PTHR13439:SF4">
    <property type="entry name" value="TLC DOMAIN-CONTAINING PROTEIN"/>
    <property type="match status" value="1"/>
</dbReference>
<dbReference type="GO" id="GO:0007009">
    <property type="term" value="P:plasma membrane organization"/>
    <property type="evidence" value="ECO:0007669"/>
    <property type="project" value="TreeGrafter"/>
</dbReference>
<dbReference type="GO" id="GO:0097035">
    <property type="term" value="P:regulation of membrane lipid distribution"/>
    <property type="evidence" value="ECO:0007669"/>
    <property type="project" value="TreeGrafter"/>
</dbReference>
<comment type="subcellular location">
    <subcellularLocation>
        <location evidence="1">Membrane</location>
        <topology evidence="1">Multi-pass membrane protein</topology>
    </subcellularLocation>
</comment>
<keyword evidence="10" id="KW-1185">Reference proteome</keyword>
<dbReference type="SMART" id="SM00724">
    <property type="entry name" value="TLC"/>
    <property type="match status" value="1"/>
</dbReference>
<feature type="transmembrane region" description="Helical" evidence="7">
    <location>
        <begin position="176"/>
        <end position="200"/>
    </location>
</feature>
<organism evidence="9">
    <name type="scientific">Oppiella nova</name>
    <dbReference type="NCBI Taxonomy" id="334625"/>
    <lineage>
        <taxon>Eukaryota</taxon>
        <taxon>Metazoa</taxon>
        <taxon>Ecdysozoa</taxon>
        <taxon>Arthropoda</taxon>
        <taxon>Chelicerata</taxon>
        <taxon>Arachnida</taxon>
        <taxon>Acari</taxon>
        <taxon>Acariformes</taxon>
        <taxon>Sarcoptiformes</taxon>
        <taxon>Oribatida</taxon>
        <taxon>Brachypylina</taxon>
        <taxon>Oppioidea</taxon>
        <taxon>Oppiidae</taxon>
        <taxon>Oppiella</taxon>
    </lineage>
</organism>
<keyword evidence="4 5" id="KW-0472">Membrane</keyword>
<evidence type="ECO:0000256" key="6">
    <source>
        <dbReference type="SAM" id="MobiDB-lite"/>
    </source>
</evidence>
<reference evidence="9" key="1">
    <citation type="submission" date="2020-11" db="EMBL/GenBank/DDBJ databases">
        <authorList>
            <person name="Tran Van P."/>
        </authorList>
    </citation>
    <scope>NUCLEOTIDE SEQUENCE</scope>
</reference>
<feature type="transmembrane region" description="Helical" evidence="7">
    <location>
        <begin position="85"/>
        <end position="104"/>
    </location>
</feature>
<evidence type="ECO:0000256" key="4">
    <source>
        <dbReference type="ARBA" id="ARBA00023136"/>
    </source>
</evidence>
<sequence length="280" mass="32106">ADVQTLVFRIDGNELRQLADRCVHKYCPHFYPQNVRQSTDTYKRWKWRNFLISFIHSNITGFGSLFCCIYQPSLLVEVIDSYLEAAYILTSISHGYFIYDLIEMLTHMTYKGSKELVVHHILIISCFSLTVTQHKYCGYSSIALLIELSNIFLHFRQLLLISNTPKTAKLYRINCYTNFGMFIVVRGVCLIWLWATLLWVLPRVPFVAKTIAFVSLIGICTMTYVLFIRVYKSDFGNTGQQTDVSITEQLVGAQTPPTTPEQTNGFTATAKDNAIHSKHS</sequence>
<feature type="non-terminal residue" evidence="9">
    <location>
        <position position="1"/>
    </location>
</feature>
<evidence type="ECO:0000256" key="5">
    <source>
        <dbReference type="PROSITE-ProRule" id="PRU00205"/>
    </source>
</evidence>
<dbReference type="GO" id="GO:0005886">
    <property type="term" value="C:plasma membrane"/>
    <property type="evidence" value="ECO:0007669"/>
    <property type="project" value="TreeGrafter"/>
</dbReference>
<dbReference type="InterPro" id="IPR006634">
    <property type="entry name" value="TLC-dom"/>
</dbReference>
<evidence type="ECO:0000256" key="3">
    <source>
        <dbReference type="ARBA" id="ARBA00022989"/>
    </source>
</evidence>
<dbReference type="GO" id="GO:0071709">
    <property type="term" value="P:membrane assembly"/>
    <property type="evidence" value="ECO:0007669"/>
    <property type="project" value="TreeGrafter"/>
</dbReference>
<dbReference type="GO" id="GO:0055091">
    <property type="term" value="P:phospholipid homeostasis"/>
    <property type="evidence" value="ECO:0007669"/>
    <property type="project" value="TreeGrafter"/>
</dbReference>
<name>A0A7R9QQQ9_9ACAR</name>
<evidence type="ECO:0000259" key="8">
    <source>
        <dbReference type="PROSITE" id="PS50922"/>
    </source>
</evidence>
<accession>A0A7R9QQQ9</accession>
<dbReference type="Pfam" id="PF03798">
    <property type="entry name" value="TRAM_LAG1_CLN8"/>
    <property type="match status" value="1"/>
</dbReference>